<evidence type="ECO:0000313" key="3">
    <source>
        <dbReference type="Proteomes" id="UP000018198"/>
    </source>
</evidence>
<dbReference type="AlphaFoldDB" id="T2JBV0"/>
<keyword evidence="1" id="KW-1133">Transmembrane helix</keyword>
<comment type="caution">
    <text evidence="2">The sequence shown here is derived from an EMBL/GenBank/DDBJ whole genome shotgun (WGS) entry which is preliminary data.</text>
</comment>
<organism evidence="2 3">
    <name type="scientific">Crocosphaera watsonii WH 0401</name>
    <dbReference type="NCBI Taxonomy" id="555881"/>
    <lineage>
        <taxon>Bacteria</taxon>
        <taxon>Bacillati</taxon>
        <taxon>Cyanobacteriota</taxon>
        <taxon>Cyanophyceae</taxon>
        <taxon>Oscillatoriophycideae</taxon>
        <taxon>Chroococcales</taxon>
        <taxon>Aphanothecaceae</taxon>
        <taxon>Crocosphaera</taxon>
    </lineage>
</organism>
<name>T2JBV0_CROWT</name>
<accession>T2JBV0</accession>
<protein>
    <submittedName>
        <fullName evidence="2">Uncharacterized protein</fullName>
    </submittedName>
</protein>
<reference evidence="2 3" key="1">
    <citation type="submission" date="2013-01" db="EMBL/GenBank/DDBJ databases">
        <authorList>
            <person name="Bench S."/>
        </authorList>
    </citation>
    <scope>NUCLEOTIDE SEQUENCE [LARGE SCALE GENOMIC DNA]</scope>
    <source>
        <strain evidence="2 3">WH 0401</strain>
    </source>
</reference>
<evidence type="ECO:0000313" key="2">
    <source>
        <dbReference type="EMBL" id="CCQ61967.1"/>
    </source>
</evidence>
<dbReference type="Proteomes" id="UP000018198">
    <property type="component" value="Unassembled WGS sequence"/>
</dbReference>
<gene>
    <name evidence="2" type="ORF">CWATWH0401_676</name>
</gene>
<sequence>MRTRRYRQLNSPSQNLDSFLDILTNTVGVLMFISLFITVVAVESSTIVTTPLVSNTEKKPRFFEVRNNKIYYIDDEEVDRQIAILTKIYQNVLSPKYPKT</sequence>
<dbReference type="EMBL" id="CAQM01000431">
    <property type="protein sequence ID" value="CCQ61967.1"/>
    <property type="molecule type" value="Genomic_DNA"/>
</dbReference>
<dbReference type="RefSeq" id="WP_021835633.1">
    <property type="nucleotide sequence ID" value="NZ_CAQM01000431.1"/>
</dbReference>
<evidence type="ECO:0000256" key="1">
    <source>
        <dbReference type="SAM" id="Phobius"/>
    </source>
</evidence>
<reference evidence="2 3" key="2">
    <citation type="submission" date="2013-09" db="EMBL/GenBank/DDBJ databases">
        <title>Whole genome comparison of six Crocosphaera watsonii strains with differing phenotypes.</title>
        <authorList>
            <person name="Bench S.R."/>
            <person name="Heller P."/>
            <person name="Frank I."/>
            <person name="Arciniega M."/>
            <person name="Shilova I.N."/>
            <person name="Zehr J.P."/>
        </authorList>
    </citation>
    <scope>NUCLEOTIDE SEQUENCE [LARGE SCALE GENOMIC DNA]</scope>
    <source>
        <strain evidence="2 3">WH 0401</strain>
    </source>
</reference>
<feature type="transmembrane region" description="Helical" evidence="1">
    <location>
        <begin position="20"/>
        <end position="42"/>
    </location>
</feature>
<proteinExistence type="predicted"/>
<keyword evidence="1" id="KW-0812">Transmembrane</keyword>
<keyword evidence="1" id="KW-0472">Membrane</keyword>